<dbReference type="RefSeq" id="WP_104231714.1">
    <property type="nucleotide sequence ID" value="NZ_PSNW01000011.1"/>
</dbReference>
<keyword evidence="2" id="KW-0472">Membrane</keyword>
<evidence type="ECO:0000313" key="3">
    <source>
        <dbReference type="EMBL" id="PPE72628.1"/>
    </source>
</evidence>
<dbReference type="PIRSF" id="PIRSF029543">
    <property type="entry name" value="UCP029543"/>
    <property type="match status" value="1"/>
</dbReference>
<comment type="caution">
    <text evidence="3">The sequence shown here is derived from an EMBL/GenBank/DDBJ whole genome shotgun (WGS) entry which is preliminary data.</text>
</comment>
<organism evidence="3 4">
    <name type="scientific">Solimonas fluminis</name>
    <dbReference type="NCBI Taxonomy" id="2086571"/>
    <lineage>
        <taxon>Bacteria</taxon>
        <taxon>Pseudomonadati</taxon>
        <taxon>Pseudomonadota</taxon>
        <taxon>Gammaproteobacteria</taxon>
        <taxon>Nevskiales</taxon>
        <taxon>Nevskiaceae</taxon>
        <taxon>Solimonas</taxon>
    </lineage>
</organism>
<sequence>MKQSKSTQFLLGILFAALAVVGMPLPAQAGIVGSEQLLQSERSTVQREQLQQWMARDDVRQQLQSLGVDAEQAAERIDALTDQELQQLALNMDAQPAGGDIIGVIGIVFVVLLILELVGVTNIFTAI</sequence>
<dbReference type="AlphaFoldDB" id="A0A2S5TCR2"/>
<reference evidence="3 4" key="1">
    <citation type="submission" date="2018-02" db="EMBL/GenBank/DDBJ databases">
        <title>Genome sequencing of Solimonas sp. HR-BB.</title>
        <authorList>
            <person name="Lee Y."/>
            <person name="Jeon C.O."/>
        </authorList>
    </citation>
    <scope>NUCLEOTIDE SEQUENCE [LARGE SCALE GENOMIC DNA]</scope>
    <source>
        <strain evidence="3 4">HR-BB</strain>
    </source>
</reference>
<dbReference type="Proteomes" id="UP000238220">
    <property type="component" value="Unassembled WGS sequence"/>
</dbReference>
<proteinExistence type="predicted"/>
<dbReference type="NCBIfam" id="NF033919">
    <property type="entry name" value="PA2779_fam"/>
    <property type="match status" value="1"/>
</dbReference>
<keyword evidence="1" id="KW-0175">Coiled coil</keyword>
<name>A0A2S5TCR2_9GAMM</name>
<evidence type="ECO:0000313" key="4">
    <source>
        <dbReference type="Proteomes" id="UP000238220"/>
    </source>
</evidence>
<keyword evidence="4" id="KW-1185">Reference proteome</keyword>
<protein>
    <recommendedName>
        <fullName evidence="5">PA2779 family protein</fullName>
    </recommendedName>
</protein>
<dbReference type="Pfam" id="PF20332">
    <property type="entry name" value="DUF6627"/>
    <property type="match status" value="1"/>
</dbReference>
<dbReference type="InterPro" id="IPR046735">
    <property type="entry name" value="PA2779-like"/>
</dbReference>
<feature type="coiled-coil region" evidence="1">
    <location>
        <begin position="56"/>
        <end position="83"/>
    </location>
</feature>
<evidence type="ECO:0000256" key="1">
    <source>
        <dbReference type="SAM" id="Coils"/>
    </source>
</evidence>
<keyword evidence="2" id="KW-0812">Transmembrane</keyword>
<dbReference type="EMBL" id="PSNW01000011">
    <property type="protein sequence ID" value="PPE72628.1"/>
    <property type="molecule type" value="Genomic_DNA"/>
</dbReference>
<evidence type="ECO:0008006" key="5">
    <source>
        <dbReference type="Google" id="ProtNLM"/>
    </source>
</evidence>
<keyword evidence="2" id="KW-1133">Transmembrane helix</keyword>
<dbReference type="InterPro" id="IPR016924">
    <property type="entry name" value="UCP029543"/>
</dbReference>
<gene>
    <name evidence="3" type="ORF">C3942_17790</name>
</gene>
<accession>A0A2S5TCR2</accession>
<feature type="transmembrane region" description="Helical" evidence="2">
    <location>
        <begin position="101"/>
        <end position="124"/>
    </location>
</feature>
<dbReference type="OrthoDB" id="6401969at2"/>
<evidence type="ECO:0000256" key="2">
    <source>
        <dbReference type="SAM" id="Phobius"/>
    </source>
</evidence>